<proteinExistence type="predicted"/>
<feature type="region of interest" description="Disordered" evidence="2">
    <location>
        <begin position="871"/>
        <end position="906"/>
    </location>
</feature>
<gene>
    <name evidence="4" type="ORF">AK88_02512</name>
</gene>
<accession>A0A0D9QLT4</accession>
<keyword evidence="5" id="KW-1185">Reference proteome</keyword>
<evidence type="ECO:0000259" key="3">
    <source>
        <dbReference type="Pfam" id="PF26022"/>
    </source>
</evidence>
<name>A0A0D9QLT4_PLAFR</name>
<dbReference type="GeneID" id="24267826"/>
<feature type="compositionally biased region" description="Basic residues" evidence="2">
    <location>
        <begin position="238"/>
        <end position="251"/>
    </location>
</feature>
<feature type="compositionally biased region" description="Basic residues" evidence="2">
    <location>
        <begin position="982"/>
        <end position="992"/>
    </location>
</feature>
<reference evidence="4 5" key="1">
    <citation type="submission" date="2014-03" db="EMBL/GenBank/DDBJ databases">
        <title>The Genome Sequence of Plasmodium fragile nilgiri.</title>
        <authorList>
            <consortium name="The Broad Institute Genomics Platform"/>
            <consortium name="The Broad Institute Genome Sequencing Center for Infectious Disease"/>
            <person name="Neafsey D."/>
            <person name="Duraisingh M."/>
            <person name="Young S.K."/>
            <person name="Zeng Q."/>
            <person name="Gargeya S."/>
            <person name="Abouelleil A."/>
            <person name="Alvarado L."/>
            <person name="Chapman S.B."/>
            <person name="Gainer-Dewar J."/>
            <person name="Goldberg J."/>
            <person name="Griggs A."/>
            <person name="Gujja S."/>
            <person name="Hansen M."/>
            <person name="Howarth C."/>
            <person name="Imamovic A."/>
            <person name="Larimer J."/>
            <person name="Pearson M."/>
            <person name="Poon T.W."/>
            <person name="Priest M."/>
            <person name="Roberts A."/>
            <person name="Saif S."/>
            <person name="Shea T."/>
            <person name="Sykes S."/>
            <person name="Wortman J."/>
            <person name="Nusbaum C."/>
            <person name="Birren B."/>
        </authorList>
    </citation>
    <scope>NUCLEOTIDE SEQUENCE [LARGE SCALE GENOMIC DNA]</scope>
    <source>
        <strain evidence="5">nilgiri</strain>
    </source>
</reference>
<feature type="domain" description="Liprin-beta-1/2 coiled-coil" evidence="3">
    <location>
        <begin position="485"/>
        <end position="594"/>
    </location>
</feature>
<feature type="compositionally biased region" description="Polar residues" evidence="2">
    <location>
        <begin position="896"/>
        <end position="906"/>
    </location>
</feature>
<dbReference type="Pfam" id="PF26022">
    <property type="entry name" value="CC_Liprin_beta"/>
    <property type="match status" value="1"/>
</dbReference>
<dbReference type="OrthoDB" id="378356at2759"/>
<feature type="region of interest" description="Disordered" evidence="2">
    <location>
        <begin position="191"/>
        <end position="212"/>
    </location>
</feature>
<feature type="region of interest" description="Disordered" evidence="2">
    <location>
        <begin position="755"/>
        <end position="775"/>
    </location>
</feature>
<feature type="region of interest" description="Disordered" evidence="2">
    <location>
        <begin position="676"/>
        <end position="723"/>
    </location>
</feature>
<feature type="compositionally biased region" description="Basic and acidic residues" evidence="2">
    <location>
        <begin position="676"/>
        <end position="704"/>
    </location>
</feature>
<feature type="region of interest" description="Disordered" evidence="2">
    <location>
        <begin position="235"/>
        <end position="286"/>
    </location>
</feature>
<organism evidence="4 5">
    <name type="scientific">Plasmodium fragile</name>
    <dbReference type="NCBI Taxonomy" id="5857"/>
    <lineage>
        <taxon>Eukaryota</taxon>
        <taxon>Sar</taxon>
        <taxon>Alveolata</taxon>
        <taxon>Apicomplexa</taxon>
        <taxon>Aconoidasida</taxon>
        <taxon>Haemosporida</taxon>
        <taxon>Plasmodiidae</taxon>
        <taxon>Plasmodium</taxon>
        <taxon>Plasmodium (Plasmodium)</taxon>
    </lineage>
</organism>
<evidence type="ECO:0000313" key="4">
    <source>
        <dbReference type="EMBL" id="KJP87908.1"/>
    </source>
</evidence>
<evidence type="ECO:0000256" key="2">
    <source>
        <dbReference type="SAM" id="MobiDB-lite"/>
    </source>
</evidence>
<sequence length="1379" mass="156740">MGKSRKLKNLVKNVQFFVKKCREKNKKLLSLSSLDEKDETFNSGIFTDEKTNGSKSFKENSAENISKLSSESKYDITHADFATSYGSQLTRSQTQGNLRTLSDYFDRRSGKKIVKLGNDGRKREVVGGSMDEGVSLNDEEEVRTAKSDTSSVEIKKKKQSKESRMEAMKNEIMECDLHLLSIYKRLEKGSKSGRVLRRSGAKKGAGKGSGTVNMKTHMIKTYNSEVMSIKQALSLRRGTTHGKRKMRKGGRGRGDEEKDRGGSGVGKGMGESTKEHTSTGVKKKAHDERIEIKNSFSGYTPLFDSKSSFLTREETFSKYHQISSSKNTFDNFYFFQEGLANRLNKKQNTSSFDIGCMYMNHAISTKSSKDLGTKRSKEVAVPTTTATAATAATTTTANSTFLGSSKSFRRFKFLSDNKKNIEYYKKMIESLEGTVEKSKRTGNKSSNKSSSTATTNGISSIDSIIKIINCLLHDYVPKLIDRYEYYMNTLDDRNKLLKQKIKESLDFGDVQYEEIRELKSQVMQKNQENKKLNDTIEMLKDKLSYVNELELKNAEYLDEIMLMRNRVTYLERLIEENDQSKESHELRKMRHNLRRLYNKMKTEMRYMKTLKSRSFKRHKRGKFSIKRWIRLEERISEHQARMLSLEQQGVATSSELADEGDGRVITLDFNQLVEKQEKEPKQYEDKSVDTSDMQGVEKPDDVVSRDAQCAQTGEGEKVKKSKVRTKDKKINTIVSNRTFLELLRREERVATNGTLGRGNIMNRSDRNDRSGRSSLRFGSERCTRIPKETYPYYHYFYSNMMAESEGRPVVSRSRMWPPTQVEKKESNGVFPPRVTLSEENYLSLCSQLKECIYQTYFEECAPDAYDGGQPFEKTPQRCDDWTDQGKQNGENRDTQNDQALNSGSQMETAAPQWNSLFWKEKEKTLPKDGFSAHSISRGKNTCYKLPFNCCGDLNRILTGEMNCSSLLWGCKRGAYSQGSSVPKRKRTGRKRSTTSSNSSWERKDKLKMTRAVRKNYPYLRYDTIRSKCKHRYYYHRVGGAANGEEGSEGETNQMANCTRDDDHYIEEQQNERTCLEMSKGRDNTYEFPISQNRNKGVVVDLGEKILMDDEPYRSIYDKERVDNFKKFLTIYNSHFEGDNKGSLIGSFTKEQSGPTCVTAMFDQAVQAHVGGWKGEEYAYTGVDTRTVINKVSSGKRGGDATDCVIGGTEKGGDSSAYQIGSQMNIPYNCCRVNPLYRSSHSNEVNQVSNNSAIGTGGRGGYGSNDCDTSWGVLDVKRGNTPFAANSSNWPGALPISKRDTDASAPLVHWLNPLHHRGVAHLAHIPPGHLPKNGVGSTGNETIRYHNSLNQFFDINTKNFEAINRYLRSHVLYTHTSRDT</sequence>
<evidence type="ECO:0000313" key="5">
    <source>
        <dbReference type="Proteomes" id="UP000054561"/>
    </source>
</evidence>
<evidence type="ECO:0000256" key="1">
    <source>
        <dbReference type="SAM" id="Coils"/>
    </source>
</evidence>
<feature type="region of interest" description="Disordered" evidence="2">
    <location>
        <begin position="975"/>
        <end position="1004"/>
    </location>
</feature>
<protein>
    <recommendedName>
        <fullName evidence="3">Liprin-beta-1/2 coiled-coil domain-containing protein</fullName>
    </recommendedName>
</protein>
<dbReference type="OMA" id="MRNRVTY"/>
<dbReference type="Proteomes" id="UP000054561">
    <property type="component" value="Unassembled WGS sequence"/>
</dbReference>
<dbReference type="VEuPathDB" id="PlasmoDB:AK88_02512"/>
<dbReference type="EMBL" id="KQ001668">
    <property type="protein sequence ID" value="KJP87908.1"/>
    <property type="molecule type" value="Genomic_DNA"/>
</dbReference>
<dbReference type="RefSeq" id="XP_012335560.1">
    <property type="nucleotide sequence ID" value="XM_012480137.1"/>
</dbReference>
<dbReference type="InterPro" id="IPR058914">
    <property type="entry name" value="LIPB1/2_CC"/>
</dbReference>
<feature type="compositionally biased region" description="Low complexity" evidence="2">
    <location>
        <begin position="443"/>
        <end position="454"/>
    </location>
</feature>
<feature type="coiled-coil region" evidence="1">
    <location>
        <begin position="515"/>
        <end position="566"/>
    </location>
</feature>
<feature type="compositionally biased region" description="Basic residues" evidence="2">
    <location>
        <begin position="194"/>
        <end position="205"/>
    </location>
</feature>
<keyword evidence="1" id="KW-0175">Coiled coil</keyword>
<feature type="region of interest" description="Disordered" evidence="2">
    <location>
        <begin position="435"/>
        <end position="454"/>
    </location>
</feature>
<feature type="compositionally biased region" description="Basic and acidic residues" evidence="2">
    <location>
        <begin position="252"/>
        <end position="261"/>
    </location>
</feature>